<protein>
    <recommendedName>
        <fullName evidence="3">Alpha/beta hydrolase family protein</fullName>
    </recommendedName>
</protein>
<gene>
    <name evidence="1" type="ORF">AWB70_03462</name>
</gene>
<dbReference type="AlphaFoldDB" id="A0A158HKG8"/>
<evidence type="ECO:0000313" key="2">
    <source>
        <dbReference type="Proteomes" id="UP000054740"/>
    </source>
</evidence>
<evidence type="ECO:0008006" key="3">
    <source>
        <dbReference type="Google" id="ProtNLM"/>
    </source>
</evidence>
<reference evidence="2" key="1">
    <citation type="submission" date="2016-01" db="EMBL/GenBank/DDBJ databases">
        <authorList>
            <person name="Peeters C."/>
        </authorList>
    </citation>
    <scope>NUCLEOTIDE SEQUENCE [LARGE SCALE GENOMIC DNA]</scope>
</reference>
<dbReference type="Proteomes" id="UP000054740">
    <property type="component" value="Unassembled WGS sequence"/>
</dbReference>
<proteinExistence type="predicted"/>
<dbReference type="RefSeq" id="WP_053570524.1">
    <property type="nucleotide sequence ID" value="NZ_FCNY02000008.1"/>
</dbReference>
<dbReference type="PROSITE" id="PS51257">
    <property type="entry name" value="PROKAR_LIPOPROTEIN"/>
    <property type="match status" value="1"/>
</dbReference>
<dbReference type="EMBL" id="FCNY02000008">
    <property type="protein sequence ID" value="SAL44902.1"/>
    <property type="molecule type" value="Genomic_DNA"/>
</dbReference>
<organism evidence="1 2">
    <name type="scientific">Caballeronia cordobensis</name>
    <name type="common">Burkholderia cordobensis</name>
    <dbReference type="NCBI Taxonomy" id="1353886"/>
    <lineage>
        <taxon>Bacteria</taxon>
        <taxon>Pseudomonadati</taxon>
        <taxon>Pseudomonadota</taxon>
        <taxon>Betaproteobacteria</taxon>
        <taxon>Burkholderiales</taxon>
        <taxon>Burkholderiaceae</taxon>
        <taxon>Caballeronia</taxon>
    </lineage>
</organism>
<evidence type="ECO:0000313" key="1">
    <source>
        <dbReference type="EMBL" id="SAL44902.1"/>
    </source>
</evidence>
<name>A0A158HKG8_CABCO</name>
<accession>A0A158HKG8</accession>
<sequence length="512" mass="56952">MATRSASLLISIAITLIFSGCASHYAYRGKILVPEPPEQTCPADEQGDVDTKCANVTPEVVDSKYELHFVEFDDQGWTYADDESKPDEHPSQQIDKLMQRLRTLLSRGEKVKLILFVHGWKHNAMTEDSNVRDFRRLLERAAADELYHEGDKDRMRKVIGVYVGWRGNPWQTVSGNPLLNITFWTRKDAASRVAAGSVRELFARLRSMRRYYNTMALQNFDPVPPVRSLMIGHSFGGLILYTATSGPLIESLSVKKDLKGLEDPEWSVNLGDDSAQAFESVDRVADMIVLVNPAFESSRFQPLYTVAQRRDPAPRYEAPVLVSITSATDQATRLAFPAGRFINTLFERPTSSDEQASAIKQTPGNMQDYVTHHLNRPKDGTFTEPCGTWTTVGNLLTIKGPELDARVTNNKRLENDMADDQIASITKKQRDHEPWTRKFCGGATLEVAGGPGTGNINTAVWNVVAQDTVIDGHGDVMNPALLDVVRQLFSDTDEGRKAKAKSVSVKPDAIAQ</sequence>
<keyword evidence="2" id="KW-1185">Reference proteome</keyword>